<accession>A0A7X9XD22</accession>
<feature type="transmembrane region" description="Helical" evidence="5">
    <location>
        <begin position="7"/>
        <end position="23"/>
    </location>
</feature>
<dbReference type="EMBL" id="JABANE010000141">
    <property type="protein sequence ID" value="NME72194.1"/>
    <property type="molecule type" value="Genomic_DNA"/>
</dbReference>
<evidence type="ECO:0000256" key="5">
    <source>
        <dbReference type="SAM" id="Phobius"/>
    </source>
</evidence>
<dbReference type="GO" id="GO:0016020">
    <property type="term" value="C:membrane"/>
    <property type="evidence" value="ECO:0007669"/>
    <property type="project" value="UniProtKB-SubCell"/>
</dbReference>
<name>A0A7X9XD22_9BACT</name>
<dbReference type="Pfam" id="PF13564">
    <property type="entry name" value="DoxX_2"/>
    <property type="match status" value="1"/>
</dbReference>
<keyword evidence="4 5" id="KW-0472">Membrane</keyword>
<feature type="transmembrane region" description="Helical" evidence="5">
    <location>
        <begin position="43"/>
        <end position="61"/>
    </location>
</feature>
<feature type="transmembrane region" description="Helical" evidence="5">
    <location>
        <begin position="66"/>
        <end position="86"/>
    </location>
</feature>
<gene>
    <name evidence="6" type="ORF">HHU12_29815</name>
</gene>
<keyword evidence="7" id="KW-1185">Reference proteome</keyword>
<feature type="transmembrane region" description="Helical" evidence="5">
    <location>
        <begin position="98"/>
        <end position="115"/>
    </location>
</feature>
<protein>
    <submittedName>
        <fullName evidence="6">DoxX family protein</fullName>
    </submittedName>
</protein>
<reference evidence="6 7" key="1">
    <citation type="submission" date="2020-04" db="EMBL/GenBank/DDBJ databases">
        <title>Flammeovirga sp. SR4, a novel species isolated from seawater.</title>
        <authorList>
            <person name="Wang X."/>
        </authorList>
    </citation>
    <scope>NUCLEOTIDE SEQUENCE [LARGE SCALE GENOMIC DNA]</scope>
    <source>
        <strain evidence="6 7">ATCC 23126</strain>
    </source>
</reference>
<evidence type="ECO:0000313" key="7">
    <source>
        <dbReference type="Proteomes" id="UP000576082"/>
    </source>
</evidence>
<dbReference type="RefSeq" id="WP_169660387.1">
    <property type="nucleotide sequence ID" value="NZ_JABANE010000141.1"/>
</dbReference>
<evidence type="ECO:0000256" key="1">
    <source>
        <dbReference type="ARBA" id="ARBA00004141"/>
    </source>
</evidence>
<proteinExistence type="predicted"/>
<evidence type="ECO:0000256" key="3">
    <source>
        <dbReference type="ARBA" id="ARBA00022989"/>
    </source>
</evidence>
<dbReference type="InterPro" id="IPR032808">
    <property type="entry name" value="DoxX"/>
</dbReference>
<keyword evidence="2 5" id="KW-0812">Transmembrane</keyword>
<dbReference type="AlphaFoldDB" id="A0A7X9XD22"/>
<keyword evidence="3 5" id="KW-1133">Transmembrane helix</keyword>
<evidence type="ECO:0000256" key="2">
    <source>
        <dbReference type="ARBA" id="ARBA00022692"/>
    </source>
</evidence>
<comment type="caution">
    <text evidence="6">The sequence shown here is derived from an EMBL/GenBank/DDBJ whole genome shotgun (WGS) entry which is preliminary data.</text>
</comment>
<evidence type="ECO:0000256" key="4">
    <source>
        <dbReference type="ARBA" id="ARBA00023136"/>
    </source>
</evidence>
<evidence type="ECO:0000313" key="6">
    <source>
        <dbReference type="EMBL" id="NME72194.1"/>
    </source>
</evidence>
<organism evidence="6 7">
    <name type="scientific">Flammeovirga aprica JL-4</name>
    <dbReference type="NCBI Taxonomy" id="694437"/>
    <lineage>
        <taxon>Bacteria</taxon>
        <taxon>Pseudomonadati</taxon>
        <taxon>Bacteroidota</taxon>
        <taxon>Cytophagia</taxon>
        <taxon>Cytophagales</taxon>
        <taxon>Flammeovirgaceae</taxon>
        <taxon>Flammeovirga</taxon>
    </lineage>
</organism>
<dbReference type="Proteomes" id="UP000576082">
    <property type="component" value="Unassembled WGS sequence"/>
</dbReference>
<sequence length="129" mass="14144">MKKYIIIILKIAVAIILVQTLRFKFTAHPDSVYIFSTVGMEPFGRIGVGVMELIAAILILIPRTSWLGAVLTFGIIGGAVFMHLTILGIEINGDGGSLFYLAVVTEFLSGVVLWFEKDNIPKIHQVALK</sequence>
<comment type="subcellular location">
    <subcellularLocation>
        <location evidence="1">Membrane</location>
        <topology evidence="1">Multi-pass membrane protein</topology>
    </subcellularLocation>
</comment>